<dbReference type="GO" id="GO:0005524">
    <property type="term" value="F:ATP binding"/>
    <property type="evidence" value="ECO:0007669"/>
    <property type="project" value="InterPro"/>
</dbReference>
<reference evidence="2" key="1">
    <citation type="journal article" date="2017" name="Science">
        <title>Giant viruses with an expanded complement of translation system components.</title>
        <authorList>
            <person name="Schulz F."/>
            <person name="Yutin N."/>
            <person name="Ivanova N.N."/>
            <person name="Ortega D.R."/>
            <person name="Lee T.K."/>
            <person name="Vierheilig J."/>
            <person name="Daims H."/>
            <person name="Horn M."/>
            <person name="Wagner M."/>
            <person name="Jensen G.J."/>
            <person name="Kyrpides N.C."/>
            <person name="Koonin E.V."/>
            <person name="Woyke T."/>
        </authorList>
    </citation>
    <scope>NUCLEOTIDE SEQUENCE</scope>
    <source>
        <strain evidence="2">CTV1</strain>
    </source>
</reference>
<protein>
    <submittedName>
        <fullName evidence="2">Serine/threonine protein kinase</fullName>
    </submittedName>
</protein>
<dbReference type="GO" id="GO:0004674">
    <property type="term" value="F:protein serine/threonine kinase activity"/>
    <property type="evidence" value="ECO:0007669"/>
    <property type="project" value="UniProtKB-KW"/>
</dbReference>
<keyword evidence="2" id="KW-0808">Transferase</keyword>
<keyword evidence="2" id="KW-0723">Serine/threonine-protein kinase</keyword>
<organism evidence="2">
    <name type="scientific">Catovirus CTV1</name>
    <dbReference type="NCBI Taxonomy" id="1977631"/>
    <lineage>
        <taxon>Viruses</taxon>
        <taxon>Varidnaviria</taxon>
        <taxon>Bamfordvirae</taxon>
        <taxon>Nucleocytoviricota</taxon>
        <taxon>Megaviricetes</taxon>
        <taxon>Imitervirales</taxon>
        <taxon>Mimiviridae</taxon>
        <taxon>Klosneuvirinae</taxon>
        <taxon>Catovirus</taxon>
    </lineage>
</organism>
<keyword evidence="2" id="KW-0418">Kinase</keyword>
<dbReference type="InterPro" id="IPR011009">
    <property type="entry name" value="Kinase-like_dom_sf"/>
</dbReference>
<dbReference type="Gene3D" id="1.10.510.10">
    <property type="entry name" value="Transferase(Phosphotransferase) domain 1"/>
    <property type="match status" value="1"/>
</dbReference>
<evidence type="ECO:0000259" key="1">
    <source>
        <dbReference type="PROSITE" id="PS50011"/>
    </source>
</evidence>
<dbReference type="InterPro" id="IPR000719">
    <property type="entry name" value="Prot_kinase_dom"/>
</dbReference>
<dbReference type="SUPFAM" id="SSF56112">
    <property type="entry name" value="Protein kinase-like (PK-like)"/>
    <property type="match status" value="1"/>
</dbReference>
<proteinExistence type="predicted"/>
<dbReference type="PROSITE" id="PS50011">
    <property type="entry name" value="PROTEIN_KINASE_DOM"/>
    <property type="match status" value="1"/>
</dbReference>
<dbReference type="EMBL" id="KY684083">
    <property type="protein sequence ID" value="ARF08365.1"/>
    <property type="molecule type" value="Genomic_DNA"/>
</dbReference>
<name>A0A1V0S9H1_9VIRU</name>
<accession>A0A1V0S9H1</accession>
<gene>
    <name evidence="2" type="ORF">Catovirus_1_415</name>
</gene>
<feature type="domain" description="Protein kinase" evidence="1">
    <location>
        <begin position="91"/>
        <end position="462"/>
    </location>
</feature>
<sequence>MKKLDYVVQIDNIGTPLANSITIENVMDFWKLYNNEKSAFRNWYNNKYNILSDIADDHKFDTVINKYVTDNVKNLMNMFKNDQIKNPNNFLPLTKPIAVGGMSTKDIKVFVSGITCFLFNKSVSNVVDLPIPKKTKVKLLANKSGEKAKVRLIYIIEFKNKQYVLKITKKTPYYENEINIYEELNQIVAKNSILKNNVIKIFGKNTLDEKSEKFVITINNENIDVSESENVLLYNVIKKYFKDTGMSKIFCSVLEYNNDYITLYTKQKSSNPVKYVCVLAEKVLDALLYLNVNYGFVHFDLHEDNILINSKDEFKFFDFDLSSTEKNKSTEAAIRRYATEELNETKTDSHKCFERDSVKNGFLCDFFRFMEGLDINEHFCDQDKVQKMIDIYSQHKPKNIDHYFVAIIKAVANMESANAYQKILEISRQNIEMYGRNQKGGAYDKYLKYKQKYLSLKSKIIF</sequence>
<evidence type="ECO:0000313" key="2">
    <source>
        <dbReference type="EMBL" id="ARF08365.1"/>
    </source>
</evidence>